<evidence type="ECO:0000313" key="1">
    <source>
        <dbReference type="EMBL" id="KRX18562.1"/>
    </source>
</evidence>
<evidence type="ECO:0000313" key="2">
    <source>
        <dbReference type="Proteomes" id="UP000054630"/>
    </source>
</evidence>
<dbReference type="Proteomes" id="UP000054630">
    <property type="component" value="Unassembled WGS sequence"/>
</dbReference>
<keyword evidence="2" id="KW-1185">Reference proteome</keyword>
<proteinExistence type="predicted"/>
<organism evidence="1 2">
    <name type="scientific">Trichinella nelsoni</name>
    <dbReference type="NCBI Taxonomy" id="6336"/>
    <lineage>
        <taxon>Eukaryota</taxon>
        <taxon>Metazoa</taxon>
        <taxon>Ecdysozoa</taxon>
        <taxon>Nematoda</taxon>
        <taxon>Enoplea</taxon>
        <taxon>Dorylaimia</taxon>
        <taxon>Trichinellida</taxon>
        <taxon>Trichinellidae</taxon>
        <taxon>Trichinella</taxon>
    </lineage>
</organism>
<reference evidence="1 2" key="1">
    <citation type="submission" date="2015-01" db="EMBL/GenBank/DDBJ databases">
        <title>Evolution of Trichinella species and genotypes.</title>
        <authorList>
            <person name="Korhonen P.K."/>
            <person name="Edoardo P."/>
            <person name="Giuseppe L.R."/>
            <person name="Gasser R.B."/>
        </authorList>
    </citation>
    <scope>NUCLEOTIDE SEQUENCE [LARGE SCALE GENOMIC DNA]</scope>
    <source>
        <strain evidence="1">ISS37</strain>
    </source>
</reference>
<protein>
    <submittedName>
        <fullName evidence="1">Uncharacterized protein</fullName>
    </submittedName>
</protein>
<gene>
    <name evidence="1" type="ORF">T07_14216</name>
</gene>
<name>A0A0V0RVQ8_9BILA</name>
<accession>A0A0V0RVQ8</accession>
<dbReference type="AlphaFoldDB" id="A0A0V0RVQ8"/>
<sequence>MLMKICIIQQRSEKLVPSMGLRLGPYFHSNVFRMRHLIFLNIFSSTRDNFKFSIYADEKNMSGNVDVFIDFEMVFFDQSEKHELEKLV</sequence>
<comment type="caution">
    <text evidence="1">The sequence shown here is derived from an EMBL/GenBank/DDBJ whole genome shotgun (WGS) entry which is preliminary data.</text>
</comment>
<dbReference type="EMBL" id="JYDL01000071">
    <property type="protein sequence ID" value="KRX18562.1"/>
    <property type="molecule type" value="Genomic_DNA"/>
</dbReference>